<protein>
    <submittedName>
        <fullName evidence="1">Uncharacterized protein</fullName>
    </submittedName>
</protein>
<dbReference type="Proteomes" id="UP000056450">
    <property type="component" value="Unassembled WGS sequence"/>
</dbReference>
<name>A0AAP1C6D2_9BURK</name>
<organism evidence="1 2">
    <name type="scientific">Burkholderia latens</name>
    <dbReference type="NCBI Taxonomy" id="488446"/>
    <lineage>
        <taxon>Bacteria</taxon>
        <taxon>Pseudomonadati</taxon>
        <taxon>Pseudomonadota</taxon>
        <taxon>Betaproteobacteria</taxon>
        <taxon>Burkholderiales</taxon>
        <taxon>Burkholderiaceae</taxon>
        <taxon>Burkholderia</taxon>
        <taxon>Burkholderia cepacia complex</taxon>
    </lineage>
</organism>
<sequence>MSIARAVASFASSADNGGCRRGGVGAAASDSLAGIPDAADAGDAAEAGDAADAAGADASLAGAAW</sequence>
<proteinExistence type="predicted"/>
<evidence type="ECO:0000313" key="1">
    <source>
        <dbReference type="EMBL" id="KUZ98961.1"/>
    </source>
</evidence>
<dbReference type="AlphaFoldDB" id="A0AAP1C6D2"/>
<reference evidence="1 2" key="1">
    <citation type="submission" date="2015-11" db="EMBL/GenBank/DDBJ databases">
        <title>Expanding the genomic diversity of Burkholderia species for the development of highly accurate diagnostics.</title>
        <authorList>
            <person name="Sahl J."/>
            <person name="Keim P."/>
            <person name="Wagner D."/>
        </authorList>
    </citation>
    <scope>NUCLEOTIDE SEQUENCE [LARGE SCALE GENOMIC DNA]</scope>
    <source>
        <strain evidence="1 2">RF32-BP12</strain>
    </source>
</reference>
<dbReference type="EMBL" id="LOTQ01000052">
    <property type="protein sequence ID" value="KUZ98961.1"/>
    <property type="molecule type" value="Genomic_DNA"/>
</dbReference>
<gene>
    <name evidence="1" type="ORF">WI41_27010</name>
</gene>
<evidence type="ECO:0000313" key="2">
    <source>
        <dbReference type="Proteomes" id="UP000056450"/>
    </source>
</evidence>
<accession>A0AAP1C6D2</accession>
<comment type="caution">
    <text evidence="1">The sequence shown here is derived from an EMBL/GenBank/DDBJ whole genome shotgun (WGS) entry which is preliminary data.</text>
</comment>